<dbReference type="STRING" id="735517.SAMN05444272_1780"/>
<dbReference type="RefSeq" id="WP_073011990.1">
    <property type="nucleotide sequence ID" value="NZ_FRBW01000002.1"/>
</dbReference>
<protein>
    <submittedName>
        <fullName evidence="1">Uncharacterized conserved protein, DUF2336 family</fullName>
    </submittedName>
</protein>
<sequence>MTLQDLLSRLDNAQEDLRAAAAADLAHAWAGELFGSSARKVLSSAMTLVLDDPCAKVRIALAAGIAPCSDIPRGVLLALAGDEEEAAVAIVSYSPVLTDADLIDCLAHPSEKVGVAVAARSKVSPAVCAAIAEVAPPSAVVALLTNPGAALLRGTLVRLTERFSRDAKVRSELLHLAELPVALRHKLLHCHAETLVTHPLVLPHVQDEEEEREFLAEASDKIALKLAEAADEEGLAELIEHLRLSGGLTTRLLLRSLCCGQNRFFVNAMSALTGVPMARFTQTLASGRPAALRALLRKAGLPVRSHQVFVLAIEVARRRAGSFAHDLSLELTRQLTEQVLSELQDDGFSSETDIVAFLRRFAADIARQEARQVLDQHRQPALHAA</sequence>
<evidence type="ECO:0000313" key="1">
    <source>
        <dbReference type="EMBL" id="SHM10196.1"/>
    </source>
</evidence>
<dbReference type="InterPro" id="IPR014598">
    <property type="entry name" value="UCP035865"/>
</dbReference>
<dbReference type="PIRSF" id="PIRSF035865">
    <property type="entry name" value="UCP035865"/>
    <property type="match status" value="1"/>
</dbReference>
<dbReference type="OrthoDB" id="9798569at2"/>
<keyword evidence="2" id="KW-1185">Reference proteome</keyword>
<reference evidence="1 2" key="1">
    <citation type="submission" date="2016-11" db="EMBL/GenBank/DDBJ databases">
        <authorList>
            <person name="Jaros S."/>
            <person name="Januszkiewicz K."/>
            <person name="Wedrychowicz H."/>
        </authorList>
    </citation>
    <scope>NUCLEOTIDE SEQUENCE [LARGE SCALE GENOMIC DNA]</scope>
    <source>
        <strain evidence="1 2">DSM 22153</strain>
    </source>
</reference>
<dbReference type="EMBL" id="FRBW01000002">
    <property type="protein sequence ID" value="SHM10196.1"/>
    <property type="molecule type" value="Genomic_DNA"/>
</dbReference>
<dbReference type="AlphaFoldDB" id="A0A1M7G1W3"/>
<organism evidence="1 2">
    <name type="scientific">Roseibium suaedae</name>
    <dbReference type="NCBI Taxonomy" id="735517"/>
    <lineage>
        <taxon>Bacteria</taxon>
        <taxon>Pseudomonadati</taxon>
        <taxon>Pseudomonadota</taxon>
        <taxon>Alphaproteobacteria</taxon>
        <taxon>Hyphomicrobiales</taxon>
        <taxon>Stappiaceae</taxon>
        <taxon>Roseibium</taxon>
    </lineage>
</organism>
<name>A0A1M7G1W3_9HYPH</name>
<gene>
    <name evidence="1" type="ORF">SAMN05444272_1780</name>
</gene>
<dbReference type="InterPro" id="IPR019285">
    <property type="entry name" value="DUF2336"/>
</dbReference>
<evidence type="ECO:0000313" key="2">
    <source>
        <dbReference type="Proteomes" id="UP000186002"/>
    </source>
</evidence>
<dbReference type="Proteomes" id="UP000186002">
    <property type="component" value="Unassembled WGS sequence"/>
</dbReference>
<proteinExistence type="predicted"/>
<accession>A0A1M7G1W3</accession>
<dbReference type="Pfam" id="PF10098">
    <property type="entry name" value="DUF2336"/>
    <property type="match status" value="1"/>
</dbReference>